<evidence type="ECO:0000256" key="1">
    <source>
        <dbReference type="ARBA" id="ARBA00004629"/>
    </source>
</evidence>
<evidence type="ECO:0000256" key="2">
    <source>
        <dbReference type="ARBA" id="ARBA00008643"/>
    </source>
</evidence>
<dbReference type="CTD" id="79003"/>
<dbReference type="EnsemblMetazoa" id="XM_038194546.1">
    <property type="protein sequence ID" value="XP_038050474.1"/>
    <property type="gene ID" value="LOC119723730"/>
</dbReference>
<keyword evidence="6" id="KW-0498">Mitosis</keyword>
<dbReference type="GO" id="GO:0051382">
    <property type="term" value="P:kinetochore assembly"/>
    <property type="evidence" value="ECO:0007669"/>
    <property type="project" value="TreeGrafter"/>
</dbReference>
<dbReference type="GO" id="GO:0000070">
    <property type="term" value="P:mitotic sister chromatid segregation"/>
    <property type="evidence" value="ECO:0007669"/>
    <property type="project" value="TreeGrafter"/>
</dbReference>
<dbReference type="OrthoDB" id="1884855at2759"/>
<dbReference type="PANTHER" id="PTHR14527">
    <property type="entry name" value="PROTEIN MIS12 HOMOLOG"/>
    <property type="match status" value="1"/>
</dbReference>
<dbReference type="Proteomes" id="UP000887568">
    <property type="component" value="Unplaced"/>
</dbReference>
<dbReference type="PANTHER" id="PTHR14527:SF2">
    <property type="entry name" value="PROTEIN MIS12 HOMOLOG"/>
    <property type="match status" value="1"/>
</dbReference>
<reference evidence="11" key="1">
    <citation type="submission" date="2022-11" db="UniProtKB">
        <authorList>
            <consortium name="EnsemblMetazoa"/>
        </authorList>
    </citation>
    <scope>IDENTIFICATION</scope>
</reference>
<keyword evidence="4" id="KW-0158">Chromosome</keyword>
<evidence type="ECO:0000256" key="9">
    <source>
        <dbReference type="ARBA" id="ARBA00023306"/>
    </source>
</evidence>
<proteinExistence type="inferred from homology"/>
<evidence type="ECO:0000256" key="7">
    <source>
        <dbReference type="ARBA" id="ARBA00022838"/>
    </source>
</evidence>
<dbReference type="OMA" id="DYLFEMM"/>
<comment type="similarity">
    <text evidence="2">Belongs to the mis12 family.</text>
</comment>
<protein>
    <recommendedName>
        <fullName evidence="3">Protein MIS12 homolog</fullName>
    </recommendedName>
</protein>
<keyword evidence="12" id="KW-1185">Reference proteome</keyword>
<evidence type="ECO:0000256" key="6">
    <source>
        <dbReference type="ARBA" id="ARBA00022776"/>
    </source>
</evidence>
<keyword evidence="8" id="KW-0175">Coiled coil</keyword>
<evidence type="ECO:0000256" key="4">
    <source>
        <dbReference type="ARBA" id="ARBA00022454"/>
    </source>
</evidence>
<evidence type="ECO:0000313" key="12">
    <source>
        <dbReference type="Proteomes" id="UP000887568"/>
    </source>
</evidence>
<keyword evidence="9" id="KW-0131">Cell cycle</keyword>
<evidence type="ECO:0000256" key="3">
    <source>
        <dbReference type="ARBA" id="ARBA00013793"/>
    </source>
</evidence>
<evidence type="ECO:0000256" key="10">
    <source>
        <dbReference type="ARBA" id="ARBA00023328"/>
    </source>
</evidence>
<keyword evidence="5" id="KW-0132">Cell division</keyword>
<comment type="subcellular location">
    <subcellularLocation>
        <location evidence="1">Chromosome</location>
        <location evidence="1">Centromere</location>
        <location evidence="1">Kinetochore</location>
    </subcellularLocation>
</comment>
<dbReference type="Pfam" id="PF05859">
    <property type="entry name" value="Mis12"/>
    <property type="match status" value="1"/>
</dbReference>
<dbReference type="GeneID" id="119723730"/>
<sequence>MAESAAAVDESQAGTGVAADLKEYEVQFFGFTPKSFIDGVHNALVDYLNDSVEATEKFLLEEAEANSEVVSPEFVREASDRLFSHFLKTFDKNFDRLESYLKKNLFHIPSNVLLPEDAVHWQDYSAKDDVKLDGDLESLRQQIRNSLYVNARLRQWLQEAEVAQAQLDVLLLQLNNFHHILSKANISDLSESIVFMAGKARKLQDQLTIVLQQNLRDAQEQQYTNLPAVMPFSTS</sequence>
<dbReference type="GO" id="GO:0000444">
    <property type="term" value="C:MIS12/MIND type complex"/>
    <property type="evidence" value="ECO:0007669"/>
    <property type="project" value="TreeGrafter"/>
</dbReference>
<evidence type="ECO:0000256" key="8">
    <source>
        <dbReference type="ARBA" id="ARBA00023054"/>
    </source>
</evidence>
<organism evidence="11 12">
    <name type="scientific">Patiria miniata</name>
    <name type="common">Bat star</name>
    <name type="synonym">Asterina miniata</name>
    <dbReference type="NCBI Taxonomy" id="46514"/>
    <lineage>
        <taxon>Eukaryota</taxon>
        <taxon>Metazoa</taxon>
        <taxon>Echinodermata</taxon>
        <taxon>Eleutherozoa</taxon>
        <taxon>Asterozoa</taxon>
        <taxon>Asteroidea</taxon>
        <taxon>Valvatacea</taxon>
        <taxon>Valvatida</taxon>
        <taxon>Asterinidae</taxon>
        <taxon>Patiria</taxon>
    </lineage>
</organism>
<keyword evidence="10" id="KW-0137">Centromere</keyword>
<dbReference type="InterPro" id="IPR008685">
    <property type="entry name" value="Centromere_Mis12"/>
</dbReference>
<evidence type="ECO:0000313" key="11">
    <source>
        <dbReference type="EnsemblMetazoa" id="XP_038050474.1"/>
    </source>
</evidence>
<evidence type="ECO:0000256" key="5">
    <source>
        <dbReference type="ARBA" id="ARBA00022618"/>
    </source>
</evidence>
<dbReference type="RefSeq" id="XP_038050474.1">
    <property type="nucleotide sequence ID" value="XM_038194546.1"/>
</dbReference>
<keyword evidence="7" id="KW-0995">Kinetochore</keyword>
<name>A0A913ZGC0_PATMI</name>
<dbReference type="AlphaFoldDB" id="A0A913ZGC0"/>
<dbReference type="GO" id="GO:0005634">
    <property type="term" value="C:nucleus"/>
    <property type="evidence" value="ECO:0007669"/>
    <property type="project" value="InterPro"/>
</dbReference>
<dbReference type="GO" id="GO:0051301">
    <property type="term" value="P:cell division"/>
    <property type="evidence" value="ECO:0007669"/>
    <property type="project" value="UniProtKB-KW"/>
</dbReference>
<accession>A0A913ZGC0</accession>